<evidence type="ECO:0000256" key="4">
    <source>
        <dbReference type="ARBA" id="ARBA00022555"/>
    </source>
</evidence>
<evidence type="ECO:0000256" key="5">
    <source>
        <dbReference type="ARBA" id="ARBA00022730"/>
    </source>
</evidence>
<dbReference type="Gene3D" id="3.40.50.790">
    <property type="match status" value="1"/>
</dbReference>
<accession>A0A7C1B7F1</accession>
<dbReference type="InterPro" id="IPR023673">
    <property type="entry name" value="Ribosomal_uL1_CS"/>
</dbReference>
<keyword evidence="7 11" id="KW-0694">RNA-binding</keyword>
<dbReference type="SUPFAM" id="SSF56808">
    <property type="entry name" value="Ribosomal protein L1"/>
    <property type="match status" value="1"/>
</dbReference>
<keyword evidence="9 11" id="KW-0687">Ribonucleoprotein</keyword>
<comment type="caution">
    <text evidence="13">The sequence shown here is derived from an EMBL/GenBank/DDBJ whole genome shotgun (WGS) entry which is preliminary data.</text>
</comment>
<dbReference type="HAMAP" id="MF_01318_A">
    <property type="entry name" value="Ribosomal_uL1_A"/>
    <property type="match status" value="1"/>
</dbReference>
<gene>
    <name evidence="11" type="primary">rpl1</name>
    <name evidence="13" type="ORF">ENG09_07075</name>
</gene>
<evidence type="ECO:0000256" key="12">
    <source>
        <dbReference type="RuleBase" id="RU000659"/>
    </source>
</evidence>
<evidence type="ECO:0000256" key="6">
    <source>
        <dbReference type="ARBA" id="ARBA00022845"/>
    </source>
</evidence>
<dbReference type="EMBL" id="DQZR01000294">
    <property type="protein sequence ID" value="HDM36983.1"/>
    <property type="molecule type" value="Genomic_DNA"/>
</dbReference>
<dbReference type="PANTHER" id="PTHR36427:SF3">
    <property type="entry name" value="LARGE RIBOSOMAL SUBUNIT PROTEIN UL1M"/>
    <property type="match status" value="1"/>
</dbReference>
<comment type="function">
    <text evidence="10">Probably involved in E site tRNA release. Binds directly to 23S rRNA.</text>
</comment>
<dbReference type="CDD" id="cd00403">
    <property type="entry name" value="Ribosomal_L1"/>
    <property type="match status" value="1"/>
</dbReference>
<dbReference type="PANTHER" id="PTHR36427">
    <property type="entry name" value="54S RIBOSOMAL PROTEIN L1, MITOCHONDRIAL"/>
    <property type="match status" value="1"/>
</dbReference>
<protein>
    <recommendedName>
        <fullName evidence="11">Large ribosomal subunit protein uL1</fullName>
    </recommendedName>
</protein>
<keyword evidence="3 11" id="KW-0678">Repressor</keyword>
<sequence>MSKKTKKDGKGSDEVYSVRDGISLVLNNSPERKFTESVELAFNLKNVDMGKPKNRIDEEILLPHGPGRERKIAVFASGEVALKAQKAGADAFSPEEIDKLAEDKKKAKAFAREYDFIIAEASLMPIIGKKLGIILGPRGKMPTPLPPGVEVEPIVDRLKRTVRVRSRDKTTFHVLIGRRDMDVDELTENAETVIKRVESRLESGRQNIKSVYVTTTMGISGRVM</sequence>
<evidence type="ECO:0000256" key="8">
    <source>
        <dbReference type="ARBA" id="ARBA00022980"/>
    </source>
</evidence>
<dbReference type="GO" id="GO:0019843">
    <property type="term" value="F:rRNA binding"/>
    <property type="evidence" value="ECO:0007669"/>
    <property type="project" value="UniProtKB-UniRule"/>
</dbReference>
<dbReference type="PIRSF" id="PIRSF002155">
    <property type="entry name" value="Ribosomal_L1"/>
    <property type="match status" value="1"/>
</dbReference>
<evidence type="ECO:0000256" key="10">
    <source>
        <dbReference type="ARBA" id="ARBA00045545"/>
    </source>
</evidence>
<dbReference type="GO" id="GO:0006412">
    <property type="term" value="P:translation"/>
    <property type="evidence" value="ECO:0007669"/>
    <property type="project" value="UniProtKB-UniRule"/>
</dbReference>
<evidence type="ECO:0000256" key="9">
    <source>
        <dbReference type="ARBA" id="ARBA00023274"/>
    </source>
</evidence>
<keyword evidence="6 11" id="KW-0810">Translation regulation</keyword>
<comment type="function">
    <text evidence="11">Binds directly to 23S rRNA. Probably involved in E site tRNA release.</text>
</comment>
<dbReference type="AlphaFoldDB" id="A0A7C1B7F1"/>
<dbReference type="NCBIfam" id="NF003244">
    <property type="entry name" value="PRK04203.1"/>
    <property type="match status" value="1"/>
</dbReference>
<dbReference type="InterPro" id="IPR023669">
    <property type="entry name" value="Ribosomal_uL1_arc"/>
</dbReference>
<dbReference type="GO" id="GO:0000049">
    <property type="term" value="F:tRNA binding"/>
    <property type="evidence" value="ECO:0007669"/>
    <property type="project" value="UniProtKB-KW"/>
</dbReference>
<comment type="similarity">
    <text evidence="1 11 12">Belongs to the universal ribosomal protein uL1 family.</text>
</comment>
<keyword evidence="5 11" id="KW-0699">rRNA-binding</keyword>
<evidence type="ECO:0000256" key="2">
    <source>
        <dbReference type="ARBA" id="ARBA00011838"/>
    </source>
</evidence>
<dbReference type="InterPro" id="IPR023674">
    <property type="entry name" value="Ribosomal_uL1-like"/>
</dbReference>
<dbReference type="Pfam" id="PF00687">
    <property type="entry name" value="Ribosomal_L1"/>
    <property type="match status" value="1"/>
</dbReference>
<dbReference type="InterPro" id="IPR028364">
    <property type="entry name" value="Ribosomal_uL1/biogenesis"/>
</dbReference>
<dbReference type="Proteomes" id="UP000885863">
    <property type="component" value="Unassembled WGS sequence"/>
</dbReference>
<dbReference type="InterPro" id="IPR016095">
    <property type="entry name" value="Ribosomal_uL1_3-a/b-sand"/>
</dbReference>
<reference evidence="13" key="1">
    <citation type="journal article" date="2020" name="mSystems">
        <title>Genome- and Community-Level Interaction Insights into Carbon Utilization and Element Cycling Functions of Hydrothermarchaeota in Hydrothermal Sediment.</title>
        <authorList>
            <person name="Zhou Z."/>
            <person name="Liu Y."/>
            <person name="Xu W."/>
            <person name="Pan J."/>
            <person name="Luo Z.H."/>
            <person name="Li M."/>
        </authorList>
    </citation>
    <scope>NUCLEOTIDE SEQUENCE [LARGE SCALE GENOMIC DNA]</scope>
    <source>
        <strain evidence="13">HyVt-185</strain>
    </source>
</reference>
<evidence type="ECO:0000256" key="11">
    <source>
        <dbReference type="HAMAP-Rule" id="MF_01318"/>
    </source>
</evidence>
<dbReference type="GO" id="GO:0006417">
    <property type="term" value="P:regulation of translation"/>
    <property type="evidence" value="ECO:0007669"/>
    <property type="project" value="UniProtKB-KW"/>
</dbReference>
<organism evidence="13">
    <name type="scientific">Candidatus Syntropharchaeum butanivorans</name>
    <dbReference type="NCBI Taxonomy" id="1839936"/>
    <lineage>
        <taxon>Archaea</taxon>
        <taxon>Methanobacteriati</taxon>
        <taxon>Methanobacteriota</taxon>
        <taxon>Stenosarchaea group</taxon>
        <taxon>Methanomicrobia</taxon>
        <taxon>Methanosarcinales</taxon>
        <taxon>ANME-2 cluster</taxon>
        <taxon>Candidatus Syntropharchaeum</taxon>
    </lineage>
</organism>
<dbReference type="GO" id="GO:0015934">
    <property type="term" value="C:large ribosomal subunit"/>
    <property type="evidence" value="ECO:0007669"/>
    <property type="project" value="InterPro"/>
</dbReference>
<dbReference type="InterPro" id="IPR002143">
    <property type="entry name" value="Ribosomal_uL1"/>
</dbReference>
<comment type="subunit">
    <text evidence="2 11">Part of the 50S ribosomal subunit.</text>
</comment>
<dbReference type="Gene3D" id="3.30.190.20">
    <property type="match status" value="1"/>
</dbReference>
<dbReference type="PROSITE" id="PS01199">
    <property type="entry name" value="RIBOSOMAL_L1"/>
    <property type="match status" value="1"/>
</dbReference>
<evidence type="ECO:0000313" key="13">
    <source>
        <dbReference type="EMBL" id="HDM36983.1"/>
    </source>
</evidence>
<name>A0A7C1B7F1_9EURY</name>
<dbReference type="FunFam" id="3.40.50.790:FF:000005">
    <property type="entry name" value="50S ribosomal protein L1"/>
    <property type="match status" value="1"/>
</dbReference>
<proteinExistence type="inferred from homology"/>
<keyword evidence="8 11" id="KW-0689">Ribosomal protein</keyword>
<comment type="function">
    <text evidence="11">Protein L1 is also a translational repressor protein, it controls the translation of its operon by binding to its mRNA.</text>
</comment>
<evidence type="ECO:0000256" key="7">
    <source>
        <dbReference type="ARBA" id="ARBA00022884"/>
    </source>
</evidence>
<keyword evidence="4 11" id="KW-0820">tRNA-binding</keyword>
<evidence type="ECO:0000256" key="3">
    <source>
        <dbReference type="ARBA" id="ARBA00022491"/>
    </source>
</evidence>
<evidence type="ECO:0000256" key="1">
    <source>
        <dbReference type="ARBA" id="ARBA00010531"/>
    </source>
</evidence>
<dbReference type="GO" id="GO:0003735">
    <property type="term" value="F:structural constituent of ribosome"/>
    <property type="evidence" value="ECO:0007669"/>
    <property type="project" value="InterPro"/>
</dbReference>